<dbReference type="InterPro" id="IPR056937">
    <property type="entry name" value="YqbQ/XkdQ"/>
</dbReference>
<gene>
    <name evidence="2" type="ORF">CGS46_13065</name>
</gene>
<accession>A0A2A6Z7W7</accession>
<dbReference type="AlphaFoldDB" id="A0A2A6Z7W7"/>
<reference evidence="2 3" key="1">
    <citation type="journal article" date="2017" name="Front. Microbiol.">
        <title>New Insights into the Diversity of the Genus Faecalibacterium.</title>
        <authorList>
            <person name="Benevides L."/>
            <person name="Burman S."/>
            <person name="Martin R."/>
            <person name="Robert V."/>
            <person name="Thomas M."/>
            <person name="Miquel S."/>
            <person name="Chain F."/>
            <person name="Sokol H."/>
            <person name="Bermudez-Humaran L.G."/>
            <person name="Morrison M."/>
            <person name="Langella P."/>
            <person name="Azevedo V.A."/>
            <person name="Chatel J.M."/>
            <person name="Soares S."/>
        </authorList>
    </citation>
    <scope>NUCLEOTIDE SEQUENCE [LARGE SCALE GENOMIC DNA]</scope>
    <source>
        <strain evidence="3">CNCM I-4540</strain>
    </source>
</reference>
<dbReference type="Proteomes" id="UP000220752">
    <property type="component" value="Unassembled WGS sequence"/>
</dbReference>
<name>A0A2A6Z7W7_9FIRM</name>
<feature type="domain" description="YqbQ/XkdQ" evidence="1">
    <location>
        <begin position="24"/>
        <end position="318"/>
    </location>
</feature>
<keyword evidence="3" id="KW-1185">Reference proteome</keyword>
<comment type="caution">
    <text evidence="2">The sequence shown here is derived from an EMBL/GenBank/DDBJ whole genome shotgun (WGS) entry which is preliminary data.</text>
</comment>
<evidence type="ECO:0000313" key="2">
    <source>
        <dbReference type="EMBL" id="PDX57447.1"/>
    </source>
</evidence>
<dbReference type="SUPFAM" id="SSF69279">
    <property type="entry name" value="Phage tail proteins"/>
    <property type="match status" value="1"/>
</dbReference>
<evidence type="ECO:0000259" key="1">
    <source>
        <dbReference type="Pfam" id="PF24032"/>
    </source>
</evidence>
<evidence type="ECO:0000313" key="3">
    <source>
        <dbReference type="Proteomes" id="UP000220752"/>
    </source>
</evidence>
<sequence length="328" mass="36436">MARIQLLVVKDKKTIDMTNLVKSVRWSGRKGSSARTITVAMIDDDGYRHARSGIDVADGNQCVFLVDGKERFRGILMNQNQGDNKQLKFKAYDNGIYLANNKDTFVYKNKTADQVFSDVCSRFGIPTGEVAKCSYKIPEFTKSKTTGQDAVLDALSLDYKATGTRHFISSDKGKLSLLQRKDQVISFVVDGDANLYGYSYTKSIESIKTRVKMISKEGTTLAEKSNSSLEQKIGIFQEIQQPDESLTKAQVKDLVGSVLDTLDDPEETLTLNILGDPDVISGKAILVKIPHLDISRAYYVDSDDHTFEDNMHTMSLTLTTAAEIKKEG</sequence>
<proteinExistence type="predicted"/>
<dbReference type="Pfam" id="PF24032">
    <property type="entry name" value="YQBQ"/>
    <property type="match status" value="1"/>
</dbReference>
<organism evidence="2 3">
    <name type="scientific">Faecalibacterium langellae</name>
    <dbReference type="NCBI Taxonomy" id="3435293"/>
    <lineage>
        <taxon>Bacteria</taxon>
        <taxon>Bacillati</taxon>
        <taxon>Bacillota</taxon>
        <taxon>Clostridia</taxon>
        <taxon>Eubacteriales</taxon>
        <taxon>Oscillospiraceae</taxon>
        <taxon>Faecalibacterium</taxon>
    </lineage>
</organism>
<protein>
    <recommendedName>
        <fullName evidence="1">YqbQ/XkdQ domain-containing protein</fullName>
    </recommendedName>
</protein>
<dbReference type="EMBL" id="NMTQ01000037">
    <property type="protein sequence ID" value="PDX57447.1"/>
    <property type="molecule type" value="Genomic_DNA"/>
</dbReference>